<reference evidence="1 2" key="1">
    <citation type="submission" date="2018-09" db="EMBL/GenBank/DDBJ databases">
        <authorList>
            <person name="Postec A."/>
        </authorList>
    </citation>
    <scope>NUCLEOTIDE SEQUENCE [LARGE SCALE GENOMIC DNA]</scope>
    <source>
        <strain evidence="1">70B-A</strain>
    </source>
</reference>
<protein>
    <recommendedName>
        <fullName evidence="3">AP2/ERF domain-containing protein</fullName>
    </recommendedName>
</protein>
<dbReference type="KEGG" id="cbar:PATL70BA_3265"/>
<dbReference type="OrthoDB" id="1765300at2"/>
<dbReference type="Proteomes" id="UP000279029">
    <property type="component" value="Chromosome"/>
</dbReference>
<organism evidence="1 2">
    <name type="scientific">Petrocella atlantisensis</name>
    <dbReference type="NCBI Taxonomy" id="2173034"/>
    <lineage>
        <taxon>Bacteria</taxon>
        <taxon>Bacillati</taxon>
        <taxon>Bacillota</taxon>
        <taxon>Clostridia</taxon>
        <taxon>Lachnospirales</taxon>
        <taxon>Vallitaleaceae</taxon>
        <taxon>Petrocella</taxon>
    </lineage>
</organism>
<dbReference type="RefSeq" id="WP_125138199.1">
    <property type="nucleotide sequence ID" value="NZ_LR130778.1"/>
</dbReference>
<dbReference type="AlphaFoldDB" id="A0A3P7P6N6"/>
<keyword evidence="2" id="KW-1185">Reference proteome</keyword>
<evidence type="ECO:0000313" key="1">
    <source>
        <dbReference type="EMBL" id="VDN49190.1"/>
    </source>
</evidence>
<name>A0A3P7P6N6_9FIRM</name>
<gene>
    <name evidence="1" type="ORF">PATL70BA_3265</name>
</gene>
<accession>A0A3P7P6N6</accession>
<evidence type="ECO:0008006" key="3">
    <source>
        <dbReference type="Google" id="ProtNLM"/>
    </source>
</evidence>
<dbReference type="EMBL" id="LR130778">
    <property type="protein sequence ID" value="VDN49190.1"/>
    <property type="molecule type" value="Genomic_DNA"/>
</dbReference>
<evidence type="ECO:0000313" key="2">
    <source>
        <dbReference type="Proteomes" id="UP000279029"/>
    </source>
</evidence>
<sequence>MQSLPGVYESVKKNGQKYYRSSITYDGRHISLGSFESSILAHNGYLLAKKIISSPQLTIYDYEDHMCLAFDKWVVLMNYRDHHYYFSTPIYMHKNYFSYFISYTEELIFDIQDLFYYANHKIHKRKGYYFVNDYGMQVNIMSRYGVKNHSVLGRDHRFVDGDIHNLRYDNIQVINPYYGVILERSLVAPIYKSTLNIHGNYVIGRYKDSATAAIAYNKAIDYLHKNGIIQKDFPKNYIADMNQETYAAIYKKVKISNKILDLKKSSTN</sequence>
<proteinExistence type="predicted"/>